<dbReference type="EC" id="2.3.1.183" evidence="5"/>
<reference evidence="5 6" key="2">
    <citation type="journal article" date="2013" name="PLoS ONE">
        <title>INDIGO - INtegrated Data Warehouse of MIcrobial GenOmes with Examples from the Red Sea Extremophiles.</title>
        <authorList>
            <person name="Alam I."/>
            <person name="Antunes A."/>
            <person name="Kamau A.A."/>
            <person name="Ba Alawi W."/>
            <person name="Kalkatawi M."/>
            <person name="Stingl U."/>
            <person name="Bajic V.B."/>
        </authorList>
    </citation>
    <scope>NUCLEOTIDE SEQUENCE [LARGE SCALE GENOMIC DNA]</scope>
    <source>
        <strain evidence="5 6">SARL4B</strain>
    </source>
</reference>
<dbReference type="HOGENOM" id="CLU_013985_23_1_2"/>
<dbReference type="PANTHER" id="PTHR43877">
    <property type="entry name" value="AMINOALKYLPHOSPHONATE N-ACETYLTRANSFERASE-RELATED-RELATED"/>
    <property type="match status" value="1"/>
</dbReference>
<name>F7PHW2_9EURY</name>
<dbReference type="SUPFAM" id="SSF55729">
    <property type="entry name" value="Acyl-CoA N-acyltransferases (Nat)"/>
    <property type="match status" value="1"/>
</dbReference>
<dbReference type="PROSITE" id="PS51186">
    <property type="entry name" value="GNAT"/>
    <property type="match status" value="1"/>
</dbReference>
<dbReference type="KEGG" id="hti:HTIA_0192"/>
<evidence type="ECO:0000259" key="3">
    <source>
        <dbReference type="PROSITE" id="PS51186"/>
    </source>
</evidence>
<dbReference type="GeneID" id="23798463"/>
<dbReference type="EMBL" id="HF571520">
    <property type="protein sequence ID" value="CCQ32343.1"/>
    <property type="molecule type" value="Genomic_DNA"/>
</dbReference>
<dbReference type="InterPro" id="IPR000182">
    <property type="entry name" value="GNAT_dom"/>
</dbReference>
<evidence type="ECO:0000256" key="1">
    <source>
        <dbReference type="ARBA" id="ARBA00022679"/>
    </source>
</evidence>
<evidence type="ECO:0000256" key="2">
    <source>
        <dbReference type="ARBA" id="ARBA00023315"/>
    </source>
</evidence>
<gene>
    <name evidence="5" type="ORF">HLRTI_001034</name>
    <name evidence="4" type="ORF">HTIA_0192</name>
</gene>
<reference evidence="4 7" key="3">
    <citation type="journal article" date="2014" name="Environ. Microbiol.">
        <title>Halorhabdus tiamatea: proteogenomics and glycosidase activity measurements identify the first cultivated euryarchaeon from a deep-sea anoxic brine lake as potential polysaccharide degrader.</title>
        <authorList>
            <person name="Werner J."/>
            <person name="Ferrer M."/>
            <person name="Michel G."/>
            <person name="Mann A.J."/>
            <person name="Huang S."/>
            <person name="Juarez S."/>
            <person name="Ciordia S."/>
            <person name="Albar J.P."/>
            <person name="Alcaide M."/>
            <person name="La Cono V."/>
            <person name="Yakimov M.M."/>
            <person name="Antunes A."/>
            <person name="Taborda M."/>
            <person name="Da Costa M.S."/>
            <person name="Amann R.I."/>
            <person name="Gloeckner F.O."/>
            <person name="Golyshina O.V."/>
            <person name="Golyshin P.N."/>
            <person name="Teeling H."/>
        </authorList>
    </citation>
    <scope>NUCLEOTIDE SEQUENCE [LARGE SCALE GENOMIC DNA]</scope>
    <source>
        <strain evidence="7">SARL4B</strain>
        <strain evidence="4">Type strain: SARL4B</strain>
    </source>
</reference>
<accession>F7PHW2</accession>
<dbReference type="CDD" id="cd04301">
    <property type="entry name" value="NAT_SF"/>
    <property type="match status" value="1"/>
</dbReference>
<dbReference type="AlphaFoldDB" id="F7PHW2"/>
<keyword evidence="1 5" id="KW-0808">Transferase</keyword>
<evidence type="ECO:0000313" key="7">
    <source>
        <dbReference type="Proteomes" id="UP000015381"/>
    </source>
</evidence>
<evidence type="ECO:0000313" key="4">
    <source>
        <dbReference type="EMBL" id="CCQ32343.1"/>
    </source>
</evidence>
<sequence>MARPAVEIRDVRAADEPALRAIQRDVIDEPSPQLLGAATEGLAITRVAVDDQPVGYGFALVGDDTAYVPELAVASAHRRRGIGTALLDSIAERAGEAGATTLRLTVHADDERAKAFYRSCGFEEIARHQQYFATGSGVGIDLAKPL</sequence>
<dbReference type="OrthoDB" id="87545at2157"/>
<dbReference type="Proteomes" id="UP000015381">
    <property type="component" value="Chromosome I"/>
</dbReference>
<protein>
    <submittedName>
        <fullName evidence="4">Pab N-terminal acetyltransferase</fullName>
    </submittedName>
    <submittedName>
        <fullName evidence="5">Pab acetyltransferase protein</fullName>
        <ecNumber evidence="5">2.3.1.183</ecNumber>
    </submittedName>
</protein>
<dbReference type="STRING" id="1033806.HTIA_0192"/>
<dbReference type="Gene3D" id="3.40.630.30">
    <property type="match status" value="1"/>
</dbReference>
<dbReference type="Pfam" id="PF00583">
    <property type="entry name" value="Acetyltransf_1"/>
    <property type="match status" value="1"/>
</dbReference>
<dbReference type="eggNOG" id="arCOG00833">
    <property type="taxonomic scope" value="Archaea"/>
</dbReference>
<evidence type="ECO:0000313" key="5">
    <source>
        <dbReference type="EMBL" id="ERJ06956.1"/>
    </source>
</evidence>
<organism evidence="5 6">
    <name type="scientific">Halorhabdus tiamatea SARL4B</name>
    <dbReference type="NCBI Taxonomy" id="1033806"/>
    <lineage>
        <taxon>Archaea</taxon>
        <taxon>Methanobacteriati</taxon>
        <taxon>Methanobacteriota</taxon>
        <taxon>Stenosarchaea group</taxon>
        <taxon>Halobacteria</taxon>
        <taxon>Halobacteriales</taxon>
        <taxon>Haloarculaceae</taxon>
        <taxon>Halorhabdus</taxon>
    </lineage>
</organism>
<dbReference type="RefSeq" id="WP_008525082.1">
    <property type="nucleotide sequence ID" value="NC_021921.1"/>
</dbReference>
<feature type="domain" description="N-acetyltransferase" evidence="3">
    <location>
        <begin position="6"/>
        <end position="146"/>
    </location>
</feature>
<keyword evidence="2 5" id="KW-0012">Acyltransferase</keyword>
<reference evidence="5 6" key="1">
    <citation type="journal article" date="2011" name="J. Bacteriol.">
        <title>Genome sequence of Halorhabdus tiamatea, the first archaeon isolated from a deep-sea anoxic brine lake.</title>
        <authorList>
            <person name="Antunes A."/>
            <person name="Alam I."/>
            <person name="Bajic V.B."/>
            <person name="Stingl U."/>
        </authorList>
    </citation>
    <scope>NUCLEOTIDE SEQUENCE [LARGE SCALE GENOMIC DNA]</scope>
    <source>
        <strain evidence="5 6">SARL4B</strain>
    </source>
</reference>
<keyword evidence="7" id="KW-1185">Reference proteome</keyword>
<dbReference type="Proteomes" id="UP000003861">
    <property type="component" value="Unassembled WGS sequence"/>
</dbReference>
<evidence type="ECO:0000313" key="6">
    <source>
        <dbReference type="Proteomes" id="UP000003861"/>
    </source>
</evidence>
<dbReference type="InterPro" id="IPR050832">
    <property type="entry name" value="Bact_Acetyltransf"/>
</dbReference>
<proteinExistence type="predicted"/>
<dbReference type="InterPro" id="IPR016181">
    <property type="entry name" value="Acyl_CoA_acyltransferase"/>
</dbReference>
<dbReference type="EMBL" id="AFNT02000008">
    <property type="protein sequence ID" value="ERJ06956.1"/>
    <property type="molecule type" value="Genomic_DNA"/>
</dbReference>
<dbReference type="GO" id="GO:0102971">
    <property type="term" value="F:phosphinothricin N-acetyltransferase activity"/>
    <property type="evidence" value="ECO:0007669"/>
    <property type="project" value="UniProtKB-EC"/>
</dbReference>